<feature type="compositionally biased region" description="Acidic residues" evidence="4">
    <location>
        <begin position="284"/>
        <end position="294"/>
    </location>
</feature>
<feature type="compositionally biased region" description="Low complexity" evidence="4">
    <location>
        <begin position="258"/>
        <end position="279"/>
    </location>
</feature>
<evidence type="ECO:0000256" key="1">
    <source>
        <dbReference type="ARBA" id="ARBA00004123"/>
    </source>
</evidence>
<feature type="compositionally biased region" description="Low complexity" evidence="4">
    <location>
        <begin position="80"/>
        <end position="105"/>
    </location>
</feature>
<feature type="compositionally biased region" description="Low complexity" evidence="4">
    <location>
        <begin position="186"/>
        <end position="204"/>
    </location>
</feature>
<dbReference type="InterPro" id="IPR047252">
    <property type="entry name" value="TP53BP1-like"/>
</dbReference>
<dbReference type="CDD" id="cd17745">
    <property type="entry name" value="BRCT_p53bp1_rpt1"/>
    <property type="match status" value="1"/>
</dbReference>
<gene>
    <name evidence="6" type="ORF">FDP41_011811</name>
</gene>
<dbReference type="CDD" id="cd17724">
    <property type="entry name" value="BRCT_p53bp1_rpt2"/>
    <property type="match status" value="1"/>
</dbReference>
<evidence type="ECO:0000256" key="4">
    <source>
        <dbReference type="SAM" id="MobiDB-lite"/>
    </source>
</evidence>
<feature type="compositionally biased region" description="Basic and acidic residues" evidence="4">
    <location>
        <begin position="632"/>
        <end position="645"/>
    </location>
</feature>
<name>A0A6A5C824_NAEFO</name>
<dbReference type="VEuPathDB" id="AmoebaDB:FDP41_011811"/>
<comment type="subcellular location">
    <subcellularLocation>
        <location evidence="1">Nucleus</location>
    </subcellularLocation>
</comment>
<feature type="compositionally biased region" description="Polar residues" evidence="4">
    <location>
        <begin position="61"/>
        <end position="75"/>
    </location>
</feature>
<feature type="region of interest" description="Disordered" evidence="4">
    <location>
        <begin position="553"/>
        <end position="652"/>
    </location>
</feature>
<dbReference type="GO" id="GO:0005634">
    <property type="term" value="C:nucleus"/>
    <property type="evidence" value="ECO:0007669"/>
    <property type="project" value="UniProtKB-SubCell"/>
</dbReference>
<evidence type="ECO:0000313" key="7">
    <source>
        <dbReference type="Proteomes" id="UP000444721"/>
    </source>
</evidence>
<dbReference type="AlphaFoldDB" id="A0A6A5C824"/>
<dbReference type="VEuPathDB" id="AmoebaDB:NfTy_021880"/>
<dbReference type="PANTHER" id="PTHR15321">
    <property type="entry name" value="TUMOR SUPPRESSOR P53-BINDING PROTEIN 1"/>
    <property type="match status" value="1"/>
</dbReference>
<dbReference type="Pfam" id="PF16589">
    <property type="entry name" value="BRCT_2"/>
    <property type="match status" value="1"/>
</dbReference>
<dbReference type="InterPro" id="IPR001357">
    <property type="entry name" value="BRCT_dom"/>
</dbReference>
<dbReference type="GO" id="GO:0042393">
    <property type="term" value="F:histone binding"/>
    <property type="evidence" value="ECO:0007669"/>
    <property type="project" value="TreeGrafter"/>
</dbReference>
<feature type="region of interest" description="Disordered" evidence="4">
    <location>
        <begin position="148"/>
        <end position="221"/>
    </location>
</feature>
<dbReference type="InterPro" id="IPR036420">
    <property type="entry name" value="BRCT_dom_sf"/>
</dbReference>
<comment type="caution">
    <text evidence="6">The sequence shown here is derived from an EMBL/GenBank/DDBJ whole genome shotgun (WGS) entry which is preliminary data.</text>
</comment>
<dbReference type="VEuPathDB" id="AmoebaDB:NF0049650"/>
<dbReference type="SUPFAM" id="SSF52113">
    <property type="entry name" value="BRCT domain"/>
    <property type="match status" value="2"/>
</dbReference>
<protein>
    <recommendedName>
        <fullName evidence="5">BRCT domain-containing protein</fullName>
    </recommendedName>
</protein>
<proteinExistence type="predicted"/>
<dbReference type="Gene3D" id="3.40.50.10190">
    <property type="entry name" value="BRCT domain"/>
    <property type="match status" value="2"/>
</dbReference>
<feature type="compositionally biased region" description="Acidic residues" evidence="4">
    <location>
        <begin position="565"/>
        <end position="579"/>
    </location>
</feature>
<dbReference type="GeneID" id="68119026"/>
<evidence type="ECO:0000256" key="2">
    <source>
        <dbReference type="ARBA" id="ARBA00022763"/>
    </source>
</evidence>
<dbReference type="InterPro" id="IPR047249">
    <property type="entry name" value="BRCT_p53bp1-like_rpt1"/>
</dbReference>
<evidence type="ECO:0000313" key="6">
    <source>
        <dbReference type="EMBL" id="KAF0981950.1"/>
    </source>
</evidence>
<dbReference type="RefSeq" id="XP_044566663.1">
    <property type="nucleotide sequence ID" value="XM_044702262.1"/>
</dbReference>
<sequence>MFRTSISNTQASQFYSSENNDLDFSNISFDDEEEAEELSQVKSQPKKSIGKTIQDLVAAPPSNSNHNITPTNQQHSELDNTNTNKSVISNSTSSTSTATTTTNNNLGDSPVLSLKSVLSMTTNNNNNKASSSSPVHPLLRTNELEVMETDDEEDHDEQQHDSKVATNSKWATPKAQLGGTHSSVATTTTNNNNNNSITLQTTTNHSNDVSPPLLMKSSSTSTTTATNIALSTNKTTVDQSTFKLQALQQPPTKTLNPSKQSSIKKTTISSSSSNTTTQTLQDEISSDEENDEQAESLKKTISSKKMNQKQLPSTKSNSSLDKLFKDLRFTITSISTPTERERVIKAIRSHGGEVIETLEDIQEEELIILIADDCTTKPNYLIALMMEIPLLKKEWIHDSISEGRLLIDTMYKYVLNRGSFLVRSTKQKKLVKQQVLSKLSPCVPMEERIFSSAKVRIIGSKDFKEKWSPILKAGGAKVMTVLKSQTDHLSNFLLVEDYDKLDAKVKKEAKQHKLPILDRDSLLEIIVTLERKLSSDQILNYSDLKTAIQKMAKQQSKKRACRDDHEEDSEESDSSEEEVEQHKRKGSTEESSQEVMQRKKSKPSPTELTSPETKQLSKTRSETTDTLPKQENVSELKKDKTEDNTQKFTTTNYPNGFYFRKSEYDSNSFSQLLQIQDQSMEVICVGDVIQTLDDKYYRVDSFGFSRLLATEYTLVDVRNDSQHQETQRLLQATDRNHVEVPLCTVKYRVLLNNRSGMGERIFLIEKPERLSILDDTPLISVEHRAVNILHFNISHDFQQTSPHTIQILQFNNILFQENDFVKIVHTSDEGSRLVCIGRIRFVLEDRLFIELFRRHPNSEISDHYVTSFQVIPLFLNSISIIEPLQSFNDLSAFTISKKQTQQVQSIFVQEE</sequence>
<feature type="compositionally biased region" description="Polar residues" evidence="4">
    <location>
        <begin position="603"/>
        <end position="631"/>
    </location>
</feature>
<evidence type="ECO:0000256" key="3">
    <source>
        <dbReference type="ARBA" id="ARBA00023242"/>
    </source>
</evidence>
<dbReference type="InterPro" id="IPR047250">
    <property type="entry name" value="BRCT_p53bp1-like_rpt2"/>
</dbReference>
<dbReference type="SMART" id="SM00292">
    <property type="entry name" value="BRCT"/>
    <property type="match status" value="2"/>
</dbReference>
<dbReference type="EMBL" id="VFQX01000012">
    <property type="protein sequence ID" value="KAF0981950.1"/>
    <property type="molecule type" value="Genomic_DNA"/>
</dbReference>
<dbReference type="VEuPathDB" id="AmoebaDB:NF0049640"/>
<feature type="region of interest" description="Disordered" evidence="4">
    <location>
        <begin position="57"/>
        <end position="110"/>
    </location>
</feature>
<feature type="compositionally biased region" description="Polar residues" evidence="4">
    <location>
        <begin position="299"/>
        <end position="317"/>
    </location>
</feature>
<dbReference type="PANTHER" id="PTHR15321:SF3">
    <property type="entry name" value="TP53-BINDING PROTEIN 1"/>
    <property type="match status" value="1"/>
</dbReference>
<feature type="compositionally biased region" description="Polar residues" evidence="4">
    <location>
        <begin position="243"/>
        <end position="257"/>
    </location>
</feature>
<feature type="region of interest" description="Disordered" evidence="4">
    <location>
        <begin position="243"/>
        <end position="317"/>
    </location>
</feature>
<feature type="domain" description="BRCT" evidence="5">
    <location>
        <begin position="319"/>
        <end position="413"/>
    </location>
</feature>
<reference evidence="6 7" key="1">
    <citation type="journal article" date="2019" name="Sci. Rep.">
        <title>Nanopore sequencing improves the draft genome of the human pathogenic amoeba Naegleria fowleri.</title>
        <authorList>
            <person name="Liechti N."/>
            <person name="Schurch N."/>
            <person name="Bruggmann R."/>
            <person name="Wittwer M."/>
        </authorList>
    </citation>
    <scope>NUCLEOTIDE SEQUENCE [LARGE SCALE GENOMIC DNA]</scope>
    <source>
        <strain evidence="6 7">ATCC 30894</strain>
    </source>
</reference>
<dbReference type="PROSITE" id="PS50172">
    <property type="entry name" value="BRCT"/>
    <property type="match status" value="1"/>
</dbReference>
<evidence type="ECO:0000259" key="5">
    <source>
        <dbReference type="PROSITE" id="PS50172"/>
    </source>
</evidence>
<dbReference type="OrthoDB" id="129353at2759"/>
<keyword evidence="7" id="KW-1185">Reference proteome</keyword>
<dbReference type="GO" id="GO:0045944">
    <property type="term" value="P:positive regulation of transcription by RNA polymerase II"/>
    <property type="evidence" value="ECO:0007669"/>
    <property type="project" value="TreeGrafter"/>
</dbReference>
<keyword evidence="2" id="KW-0227">DNA damage</keyword>
<accession>A0A6A5C824</accession>
<dbReference type="Proteomes" id="UP000444721">
    <property type="component" value="Unassembled WGS sequence"/>
</dbReference>
<dbReference type="Pfam" id="PF18428">
    <property type="entry name" value="BRCT_3"/>
    <property type="match status" value="1"/>
</dbReference>
<dbReference type="GO" id="GO:0000077">
    <property type="term" value="P:DNA damage checkpoint signaling"/>
    <property type="evidence" value="ECO:0007669"/>
    <property type="project" value="TreeGrafter"/>
</dbReference>
<keyword evidence="3" id="KW-0539">Nucleus</keyword>
<organism evidence="6 7">
    <name type="scientific">Naegleria fowleri</name>
    <name type="common">Brain eating amoeba</name>
    <dbReference type="NCBI Taxonomy" id="5763"/>
    <lineage>
        <taxon>Eukaryota</taxon>
        <taxon>Discoba</taxon>
        <taxon>Heterolobosea</taxon>
        <taxon>Tetramitia</taxon>
        <taxon>Eutetramitia</taxon>
        <taxon>Vahlkampfiidae</taxon>
        <taxon>Naegleria</taxon>
    </lineage>
</organism>